<feature type="signal peptide" evidence="1">
    <location>
        <begin position="1"/>
        <end position="28"/>
    </location>
</feature>
<keyword evidence="3" id="KW-1185">Reference proteome</keyword>
<keyword evidence="1" id="KW-0732">Signal</keyword>
<evidence type="ECO:0000256" key="1">
    <source>
        <dbReference type="SAM" id="SignalP"/>
    </source>
</evidence>
<dbReference type="SUPFAM" id="SSF53850">
    <property type="entry name" value="Periplasmic binding protein-like II"/>
    <property type="match status" value="1"/>
</dbReference>
<reference evidence="2 3" key="1">
    <citation type="submission" date="2016-10" db="EMBL/GenBank/DDBJ databases">
        <authorList>
            <person name="de Groot N.N."/>
        </authorList>
    </citation>
    <scope>NUCLEOTIDE SEQUENCE [LARGE SCALE GENOMIC DNA]</scope>
    <source>
        <strain evidence="2 3">DSM 19981</strain>
    </source>
</reference>
<name>A0A1I4AVQ8_9PROT</name>
<dbReference type="AlphaFoldDB" id="A0A1I4AVQ8"/>
<dbReference type="RefSeq" id="WP_092960166.1">
    <property type="nucleotide sequence ID" value="NZ_FOSQ01000004.1"/>
</dbReference>
<sequence length="284" mass="30382">MTQNLTRRAVGAAALLGAPALLAGPASAQSAPLQFGVMPNVSPRVLLTQYQPFRAFLEQDLARPVEVVTAPGLAPFHERTVAGAYGLVVTAANLGRVAQQDAGLRPFAIYEPRIPGLLVAHRDRPVTDIGAIRGRQVAMTNPQSLVALKFVHWARDRGIRIGQDASAVHARNEDSLAQLLTGPATPLAVMSRGEFNAIGPAVRDTLVVWQQFAAVPAFLMLLGAGTPPEEARRITTCIGRFPGSDAARQFFELTGFRGIRPVTDADLAEVDDVVEETRTLLRSA</sequence>
<organism evidence="2 3">
    <name type="scientific">Falsiroseomonas stagni DSM 19981</name>
    <dbReference type="NCBI Taxonomy" id="1123062"/>
    <lineage>
        <taxon>Bacteria</taxon>
        <taxon>Pseudomonadati</taxon>
        <taxon>Pseudomonadota</taxon>
        <taxon>Alphaproteobacteria</taxon>
        <taxon>Acetobacterales</taxon>
        <taxon>Roseomonadaceae</taxon>
        <taxon>Falsiroseomonas</taxon>
    </lineage>
</organism>
<accession>A0A1I4AVQ8</accession>
<protein>
    <submittedName>
        <fullName evidence="2">ABC transporter, phosphonate, substrate-binding protein</fullName>
    </submittedName>
</protein>
<gene>
    <name evidence="2" type="ORF">SAMN02745775_104161</name>
</gene>
<dbReference type="Gene3D" id="3.40.190.10">
    <property type="entry name" value="Periplasmic binding protein-like II"/>
    <property type="match status" value="1"/>
</dbReference>
<proteinExistence type="predicted"/>
<evidence type="ECO:0000313" key="2">
    <source>
        <dbReference type="EMBL" id="SFK59726.1"/>
    </source>
</evidence>
<dbReference type="Proteomes" id="UP000199473">
    <property type="component" value="Unassembled WGS sequence"/>
</dbReference>
<dbReference type="OrthoDB" id="9179880at2"/>
<dbReference type="EMBL" id="FOSQ01000004">
    <property type="protein sequence ID" value="SFK59726.1"/>
    <property type="molecule type" value="Genomic_DNA"/>
</dbReference>
<dbReference type="STRING" id="1123062.SAMN02745775_104161"/>
<evidence type="ECO:0000313" key="3">
    <source>
        <dbReference type="Proteomes" id="UP000199473"/>
    </source>
</evidence>
<dbReference type="Pfam" id="PF12974">
    <property type="entry name" value="Phosphonate-bd"/>
    <property type="match status" value="1"/>
</dbReference>
<feature type="chain" id="PRO_5011699138" evidence="1">
    <location>
        <begin position="29"/>
        <end position="284"/>
    </location>
</feature>